<organism evidence="2">
    <name type="scientific">Pseudoalteromonas translucida KMM 520</name>
    <dbReference type="NCBI Taxonomy" id="1315283"/>
    <lineage>
        <taxon>Bacteria</taxon>
        <taxon>Pseudomonadati</taxon>
        <taxon>Pseudomonadota</taxon>
        <taxon>Gammaproteobacteria</taxon>
        <taxon>Alteromonadales</taxon>
        <taxon>Pseudoalteromonadaceae</taxon>
        <taxon>Pseudoalteromonas</taxon>
    </lineage>
</organism>
<protein>
    <submittedName>
        <fullName evidence="2">Uncharacterized protein</fullName>
    </submittedName>
</protein>
<feature type="transmembrane region" description="Helical" evidence="1">
    <location>
        <begin position="77"/>
        <end position="101"/>
    </location>
</feature>
<name>A0A0U2WUD1_9GAMM</name>
<dbReference type="AlphaFoldDB" id="A0A0U2WUD1"/>
<keyword evidence="1" id="KW-0472">Membrane</keyword>
<dbReference type="KEGG" id="ptn:PTRA_a0566"/>
<dbReference type="PATRIC" id="fig|1315283.4.peg.509"/>
<evidence type="ECO:0000313" key="2">
    <source>
        <dbReference type="EMBL" id="ALS31912.1"/>
    </source>
</evidence>
<proteinExistence type="predicted"/>
<keyword evidence="1" id="KW-1133">Transmembrane helix</keyword>
<dbReference type="Proteomes" id="UP000065261">
    <property type="component" value="Chromosome I"/>
</dbReference>
<sequence length="108" mass="11560">MKALAVCIVVYLLFFTDIVSVVHFDTWQLPLWIADTSWTGLELIGALAAIIIFVAVAVLITIGLVGAAVVALVGTVLAFLFGSLMIAWPLLFIAVLCWLVADNKKVAS</sequence>
<dbReference type="OrthoDB" id="6315734at2"/>
<dbReference type="EMBL" id="CP011034">
    <property type="protein sequence ID" value="ALS31912.1"/>
    <property type="molecule type" value="Genomic_DNA"/>
</dbReference>
<dbReference type="RefSeq" id="WP_058372582.1">
    <property type="nucleotide sequence ID" value="NZ_CP011034.1"/>
</dbReference>
<evidence type="ECO:0000256" key="1">
    <source>
        <dbReference type="SAM" id="Phobius"/>
    </source>
</evidence>
<feature type="transmembrane region" description="Helical" evidence="1">
    <location>
        <begin position="44"/>
        <end position="70"/>
    </location>
</feature>
<reference evidence="2 3" key="1">
    <citation type="submission" date="2015-03" db="EMBL/GenBank/DDBJ databases">
        <authorList>
            <person name="Murphy D."/>
        </authorList>
    </citation>
    <scope>NUCLEOTIDE SEQUENCE [LARGE SCALE GENOMIC DNA]</scope>
    <source>
        <strain evidence="2 3">KMM 520</strain>
    </source>
</reference>
<accession>A0A0U2WUD1</accession>
<keyword evidence="1" id="KW-0812">Transmembrane</keyword>
<gene>
    <name evidence="2" type="ORF">PTRA_a0566</name>
</gene>
<evidence type="ECO:0000313" key="3">
    <source>
        <dbReference type="Proteomes" id="UP000065261"/>
    </source>
</evidence>